<proteinExistence type="predicted"/>
<feature type="domain" description="Copper-binding protein MbnP-like" evidence="2">
    <location>
        <begin position="219"/>
        <end position="427"/>
    </location>
</feature>
<evidence type="ECO:0000313" key="3">
    <source>
        <dbReference type="EMBL" id="RKG72259.1"/>
    </source>
</evidence>
<dbReference type="NCBIfam" id="TIGR04052">
    <property type="entry name" value="MbnP_like_WxW"/>
    <property type="match status" value="1"/>
</dbReference>
<organism evidence="3 4">
    <name type="scientific">Corallococcus terminator</name>
    <dbReference type="NCBI Taxonomy" id="2316733"/>
    <lineage>
        <taxon>Bacteria</taxon>
        <taxon>Pseudomonadati</taxon>
        <taxon>Myxococcota</taxon>
        <taxon>Myxococcia</taxon>
        <taxon>Myxococcales</taxon>
        <taxon>Cystobacterineae</taxon>
        <taxon>Myxococcaceae</taxon>
        <taxon>Corallococcus</taxon>
    </lineage>
</organism>
<dbReference type="AlphaFoldDB" id="A0A3A8HLR5"/>
<gene>
    <name evidence="3" type="ORF">D7V88_38430</name>
</gene>
<reference evidence="4" key="1">
    <citation type="submission" date="2018-09" db="EMBL/GenBank/DDBJ databases">
        <authorList>
            <person name="Livingstone P.G."/>
            <person name="Whitworth D.E."/>
        </authorList>
    </citation>
    <scope>NUCLEOTIDE SEQUENCE [LARGE SCALE GENOMIC DNA]</scope>
    <source>
        <strain evidence="4">CA054A</strain>
    </source>
</reference>
<feature type="region of interest" description="Disordered" evidence="1">
    <location>
        <begin position="44"/>
        <end position="166"/>
    </location>
</feature>
<dbReference type="Pfam" id="PF20243">
    <property type="entry name" value="MbnP"/>
    <property type="match status" value="1"/>
</dbReference>
<accession>A0A3A8HLR5</accession>
<evidence type="ECO:0000313" key="4">
    <source>
        <dbReference type="Proteomes" id="UP000268094"/>
    </source>
</evidence>
<dbReference type="InterPro" id="IPR023977">
    <property type="entry name" value="MbnP-like"/>
</dbReference>
<comment type="caution">
    <text evidence="3">The sequence shown here is derived from an EMBL/GenBank/DDBJ whole genome shotgun (WGS) entry which is preliminary data.</text>
</comment>
<evidence type="ECO:0000259" key="2">
    <source>
        <dbReference type="Pfam" id="PF20243"/>
    </source>
</evidence>
<dbReference type="EMBL" id="RAVZ01000478">
    <property type="protein sequence ID" value="RKG72259.1"/>
    <property type="molecule type" value="Genomic_DNA"/>
</dbReference>
<dbReference type="InterPro" id="IPR046863">
    <property type="entry name" value="MbnP-like_dom"/>
</dbReference>
<feature type="region of interest" description="Disordered" evidence="1">
    <location>
        <begin position="1"/>
        <end position="29"/>
    </location>
</feature>
<dbReference type="Proteomes" id="UP000268094">
    <property type="component" value="Unassembled WGS sequence"/>
</dbReference>
<sequence length="474" mass="51270">MEGRGDWNCLRSPQEQHRPQPRHPGAQVRRAGLLHRARKPAAIQVRQRHQVHADGTALSLKPGGVEPPSSTLPRSWELCPRPAPGGGAEMPTGGSPRTRPGKARRQGKAMTRPPPIQRAIALSRRRSPSWPEPVSTRRATARSRQGRCARWAASRASHGQGGKMYPGGEPLPESRKAGCIARLIGTLPQSLSATWGWRPGRQLLVLAVPALLSACVGERQLALQFAAQVRGEALGCDASYEKIGASGTTLQLLDFKAYVHGVSLVRKSGEKHPLVLEQDGRWQRETVALLDFEDGSGSCNTGSPEMRTEVVGVVPDFDDYTGVEFTIGVPRELNHKNVEWVEPPLDDPSMWWSWTYGYRFLRLDVRSGGNRSYVFHLRADGCTGTPDIGVDCNAENQGTFLLTGFVPGQSRIVFDVAALFAHTDFESSGDGLTDPVPGCLSSADDPECAALLPQVGLGGGPRPTGGADAFIRVE</sequence>
<evidence type="ECO:0000256" key="1">
    <source>
        <dbReference type="SAM" id="MobiDB-lite"/>
    </source>
</evidence>
<keyword evidence="4" id="KW-1185">Reference proteome</keyword>
<name>A0A3A8HLR5_9BACT</name>
<protein>
    <submittedName>
        <fullName evidence="3">Metallo-mystery pair system four-Cys motif protein</fullName>
    </submittedName>
</protein>